<dbReference type="AlphaFoldDB" id="A0A1Y2CL56"/>
<evidence type="ECO:0000256" key="2">
    <source>
        <dbReference type="ARBA" id="ARBA00022803"/>
    </source>
</evidence>
<dbReference type="Gene3D" id="1.25.40.10">
    <property type="entry name" value="Tetratricopeptide repeat domain"/>
    <property type="match status" value="1"/>
</dbReference>
<reference evidence="3 4" key="1">
    <citation type="submission" date="2016-07" db="EMBL/GenBank/DDBJ databases">
        <title>Pervasive Adenine N6-methylation of Active Genes in Fungi.</title>
        <authorList>
            <consortium name="DOE Joint Genome Institute"/>
            <person name="Mondo S.J."/>
            <person name="Dannebaum R.O."/>
            <person name="Kuo R.C."/>
            <person name="Labutti K."/>
            <person name="Haridas S."/>
            <person name="Kuo A."/>
            <person name="Salamov A."/>
            <person name="Ahrendt S.R."/>
            <person name="Lipzen A."/>
            <person name="Sullivan W."/>
            <person name="Andreopoulos W.B."/>
            <person name="Clum A."/>
            <person name="Lindquist E."/>
            <person name="Daum C."/>
            <person name="Ramamoorthy G.K."/>
            <person name="Gryganskyi A."/>
            <person name="Culley D."/>
            <person name="Magnuson J.K."/>
            <person name="James T.Y."/>
            <person name="O'Malley M.A."/>
            <person name="Stajich J.E."/>
            <person name="Spatafora J.W."/>
            <person name="Visel A."/>
            <person name="Grigoriev I.V."/>
        </authorList>
    </citation>
    <scope>NUCLEOTIDE SEQUENCE [LARGE SCALE GENOMIC DNA]</scope>
    <source>
        <strain evidence="3 4">JEL800</strain>
    </source>
</reference>
<keyword evidence="2" id="KW-0802">TPR repeat</keyword>
<dbReference type="Proteomes" id="UP000193642">
    <property type="component" value="Unassembled WGS sequence"/>
</dbReference>
<evidence type="ECO:0000313" key="3">
    <source>
        <dbReference type="EMBL" id="ORY47759.1"/>
    </source>
</evidence>
<comment type="caution">
    <text evidence="3">The sequence shown here is derived from an EMBL/GenBank/DDBJ whole genome shotgun (WGS) entry which is preliminary data.</text>
</comment>
<protein>
    <recommendedName>
        <fullName evidence="5">TPR-like protein</fullName>
    </recommendedName>
</protein>
<gene>
    <name evidence="3" type="ORF">BCR33DRAFT_753380</name>
</gene>
<sequence length="740" mass="83071">MTQQPSAADEWQRIHQLNSSDSKDEVNYAPFKAVMTTNSSFFKPTFTSDSLDLPSYVSACISEFLGPDASPSKQSDVVQIGSALLGSFMQTAWTGPALDYDLLDLLPESIKSHLILVNNSDTLSTVPTAPWWKFRTLFVQQRVLDNQSNTLNESILETAVHVEKSLESEYFTQQQDLRIVAELRARFYLELGFVHHYYERNAKALAEFTRAQKATQLVWKLTGALGKRTKFQTFDVTQLVVIAESKDLHASAGQQPAVAETTTAMPETLALNDDTLLETIDYTDLESKGGNLRIIDQCILLAMCLNIKNENPTDGLTTEQMKPFVSRVLENPNNWMVHTMGLLLRSRLEAAKSRTTERSVLQLQAIVDQMAVEQDSTPSERLNHIYSIFIPSKWELESELADRLVSIGVVKSALEIFERLELWDNVVSNSKAEQIVRKQLESTPDSPKLHCLLGDITRDSKHYYEAWSISNQRYARAMRSLGSYYFRRVISLKCQVLRFGTPINPLFENSWFVMGCAALRAEDWNTAQRAFLKTVLLTATMSVRAMTRVFEIRSSPNPESLVDLGCLQILVHAVVHDIQGADGLTAGAHVKQINTLLEGVVNKMSGSARLFTLCPSSTQVKSSKLALEYLGKAYRVYLHAPELNNDERLFKLGADVTERLAEGYREFGPLESAPRLDSEAVDGATDEAERPVLVPVCADWRYQARTALRTFISRTKDTYEGTPEHDHLKEILASFSAASE</sequence>
<keyword evidence="1" id="KW-0677">Repeat</keyword>
<dbReference type="PANTHER" id="PTHR16193:SF0">
    <property type="entry name" value="TETRATRICOPEPTIDE REPEAT PROTEIN 27"/>
    <property type="match status" value="1"/>
</dbReference>
<proteinExistence type="predicted"/>
<evidence type="ECO:0000256" key="1">
    <source>
        <dbReference type="ARBA" id="ARBA00022737"/>
    </source>
</evidence>
<dbReference type="SUPFAM" id="SSF48452">
    <property type="entry name" value="TPR-like"/>
    <property type="match status" value="1"/>
</dbReference>
<dbReference type="EMBL" id="MCGO01000013">
    <property type="protein sequence ID" value="ORY47759.1"/>
    <property type="molecule type" value="Genomic_DNA"/>
</dbReference>
<evidence type="ECO:0000313" key="4">
    <source>
        <dbReference type="Proteomes" id="UP000193642"/>
    </source>
</evidence>
<dbReference type="STRING" id="329046.A0A1Y2CL56"/>
<name>A0A1Y2CL56_9FUNG</name>
<evidence type="ECO:0008006" key="5">
    <source>
        <dbReference type="Google" id="ProtNLM"/>
    </source>
</evidence>
<dbReference type="InterPro" id="IPR011990">
    <property type="entry name" value="TPR-like_helical_dom_sf"/>
</dbReference>
<keyword evidence="4" id="KW-1185">Reference proteome</keyword>
<dbReference type="InterPro" id="IPR044244">
    <property type="entry name" value="TTC27/Emw1"/>
</dbReference>
<accession>A0A1Y2CL56</accession>
<dbReference type="OrthoDB" id="1936594at2759"/>
<dbReference type="PANTHER" id="PTHR16193">
    <property type="entry name" value="TETRATRICOPEPTIDE REPEAT PROTEIN 27"/>
    <property type="match status" value="1"/>
</dbReference>
<organism evidence="3 4">
    <name type="scientific">Rhizoclosmatium globosum</name>
    <dbReference type="NCBI Taxonomy" id="329046"/>
    <lineage>
        <taxon>Eukaryota</taxon>
        <taxon>Fungi</taxon>
        <taxon>Fungi incertae sedis</taxon>
        <taxon>Chytridiomycota</taxon>
        <taxon>Chytridiomycota incertae sedis</taxon>
        <taxon>Chytridiomycetes</taxon>
        <taxon>Chytridiales</taxon>
        <taxon>Chytriomycetaceae</taxon>
        <taxon>Rhizoclosmatium</taxon>
    </lineage>
</organism>